<feature type="region of interest" description="Disordered" evidence="1">
    <location>
        <begin position="201"/>
        <end position="246"/>
    </location>
</feature>
<evidence type="ECO:0000256" key="1">
    <source>
        <dbReference type="SAM" id="MobiDB-lite"/>
    </source>
</evidence>
<dbReference type="EnsemblBacteria" id="ABF90879">
    <property type="protein sequence ID" value="ABF90879"/>
    <property type="gene ID" value="MXAN_5628"/>
</dbReference>
<dbReference type="AlphaFoldDB" id="Q1D0Q6"/>
<keyword evidence="3" id="KW-1185">Reference proteome</keyword>
<dbReference type="KEGG" id="mxa:MXAN_5628"/>
<proteinExistence type="predicted"/>
<reference evidence="2 3" key="1">
    <citation type="journal article" date="2006" name="Proc. Natl. Acad. Sci. U.S.A.">
        <title>Evolution of sensory complexity recorded in a myxobacterial genome.</title>
        <authorList>
            <person name="Goldman B.S."/>
            <person name="Nierman W.C."/>
            <person name="Kaiser D."/>
            <person name="Slater S.C."/>
            <person name="Durkin A.S."/>
            <person name="Eisen J.A."/>
            <person name="Ronning C.M."/>
            <person name="Barbazuk W.B."/>
            <person name="Blanchard M."/>
            <person name="Field C."/>
            <person name="Halling C."/>
            <person name="Hinkle G."/>
            <person name="Iartchuk O."/>
            <person name="Kim H.S."/>
            <person name="Mackenzie C."/>
            <person name="Madupu R."/>
            <person name="Miller N."/>
            <person name="Shvartsbeyn A."/>
            <person name="Sullivan S.A."/>
            <person name="Vaudin M."/>
            <person name="Wiegand R."/>
            <person name="Kaplan H.B."/>
        </authorList>
    </citation>
    <scope>NUCLEOTIDE SEQUENCE [LARGE SCALE GENOMIC DNA]</scope>
    <source>
        <strain evidence="3">DK1622</strain>
    </source>
</reference>
<dbReference type="Proteomes" id="UP000002402">
    <property type="component" value="Chromosome"/>
</dbReference>
<dbReference type="OrthoDB" id="5519161at2"/>
<evidence type="ECO:0000313" key="3">
    <source>
        <dbReference type="Proteomes" id="UP000002402"/>
    </source>
</evidence>
<dbReference type="STRING" id="246197.MXAN_5628"/>
<gene>
    <name evidence="2" type="ordered locus">MXAN_5628</name>
</gene>
<feature type="compositionally biased region" description="Low complexity" evidence="1">
    <location>
        <begin position="202"/>
        <end position="212"/>
    </location>
</feature>
<dbReference type="EMBL" id="CP000113">
    <property type="protein sequence ID" value="ABF90879.1"/>
    <property type="molecule type" value="Genomic_DNA"/>
</dbReference>
<organism evidence="2 3">
    <name type="scientific">Myxococcus xanthus (strain DK1622)</name>
    <dbReference type="NCBI Taxonomy" id="246197"/>
    <lineage>
        <taxon>Bacteria</taxon>
        <taxon>Pseudomonadati</taxon>
        <taxon>Myxococcota</taxon>
        <taxon>Myxococcia</taxon>
        <taxon>Myxococcales</taxon>
        <taxon>Cystobacterineae</taxon>
        <taxon>Myxococcaceae</taxon>
        <taxon>Myxococcus</taxon>
    </lineage>
</organism>
<sequence length="246" mass="26208">MTPCMRAPARSRCALAVVVAGATCHRTTPDLPSGRSSEVGWREAGEGSSTPREGHMRRWTGLLAVAALCGAACDGKKSTDRPTRAELRKTGGATVEVIPSDGQLPYCMLYTVSEKGVIRQLTLTRENRSIRCDANKPVAHTSFRIPVQEGKVRMYIFFSDDRIPAGPVAQQLYELRSQERINAMDLRLPGRVFVETLEFTPEEGGTPVTGTVVGAGGDTEPEGTGAPVLSDGGTEGSGMGAMDEAP</sequence>
<dbReference type="HOGENOM" id="CLU_098625_0_0_7"/>
<protein>
    <submittedName>
        <fullName evidence="2">Uncharacterized protein</fullName>
    </submittedName>
</protein>
<evidence type="ECO:0000313" key="2">
    <source>
        <dbReference type="EMBL" id="ABF90879.1"/>
    </source>
</evidence>
<name>Q1D0Q6_MYXXD</name>
<accession>Q1D0Q6</accession>
<feature type="region of interest" description="Disordered" evidence="1">
    <location>
        <begin position="26"/>
        <end position="54"/>
    </location>
</feature>